<protein>
    <recommendedName>
        <fullName evidence="2">DUF1616 domain-containing protein</fullName>
    </recommendedName>
</protein>
<sequence length="131" mass="14193">MLKHTPRDLALVILLTLSCILCVLCPPLNETPVRIILGLLLVLFLPGYSLIAALFPGRDGLDGIERIALSFGLSIAVVPLLGLALNYTSFGIRLVPILVVLSAFTISLAVIAYLRRCRLPEADRFEVGVRA</sequence>
<feature type="transmembrane region" description="Helical" evidence="1">
    <location>
        <begin position="35"/>
        <end position="55"/>
    </location>
</feature>
<dbReference type="EMBL" id="CAJHIS010000012">
    <property type="protein sequence ID" value="CAD6493491.1"/>
    <property type="molecule type" value="Genomic_DNA"/>
</dbReference>
<dbReference type="InterPro" id="IPR011674">
    <property type="entry name" value="DUF1616"/>
</dbReference>
<feature type="transmembrane region" description="Helical" evidence="1">
    <location>
        <begin position="67"/>
        <end position="88"/>
    </location>
</feature>
<dbReference type="InterPro" id="IPR036259">
    <property type="entry name" value="MFS_trans_sf"/>
</dbReference>
<reference evidence="3" key="1">
    <citation type="submission" date="2020-10" db="EMBL/GenBank/DDBJ databases">
        <authorList>
            <person name="Hahn C.J."/>
            <person name="Laso-Perez R."/>
            <person name="Vulcano F."/>
            <person name="Vaziourakis K.-M."/>
            <person name="Stokke R."/>
            <person name="Steen I.H."/>
            <person name="Teske A."/>
            <person name="Boetius A."/>
            <person name="Liebeke M."/>
            <person name="Amann R."/>
            <person name="Knittel K."/>
        </authorList>
    </citation>
    <scope>NUCLEOTIDE SEQUENCE</scope>
    <source>
        <strain evidence="3">Gfbio:e3339647-f889-4370-9287-4fb5cb688e4c:AG392D22_GoMArc1</strain>
    </source>
</reference>
<name>A0A811TAX4_9EURY</name>
<feature type="transmembrane region" description="Helical" evidence="1">
    <location>
        <begin position="94"/>
        <end position="114"/>
    </location>
</feature>
<dbReference type="Proteomes" id="UP000634805">
    <property type="component" value="Unassembled WGS sequence"/>
</dbReference>
<proteinExistence type="predicted"/>
<comment type="caution">
    <text evidence="3">The sequence shown here is derived from an EMBL/GenBank/DDBJ whole genome shotgun (WGS) entry which is preliminary data.</text>
</comment>
<evidence type="ECO:0000313" key="4">
    <source>
        <dbReference type="Proteomes" id="UP000634805"/>
    </source>
</evidence>
<dbReference type="SUPFAM" id="SSF103473">
    <property type="entry name" value="MFS general substrate transporter"/>
    <property type="match status" value="1"/>
</dbReference>
<dbReference type="Pfam" id="PF07760">
    <property type="entry name" value="DUF1616"/>
    <property type="match status" value="1"/>
</dbReference>
<keyword evidence="1" id="KW-0472">Membrane</keyword>
<dbReference type="PROSITE" id="PS51257">
    <property type="entry name" value="PROKAR_LIPOPROTEIN"/>
    <property type="match status" value="1"/>
</dbReference>
<evidence type="ECO:0000313" key="3">
    <source>
        <dbReference type="EMBL" id="CAD6493491.1"/>
    </source>
</evidence>
<gene>
    <name evidence="3" type="ORF">EMLJLAPB_00524</name>
</gene>
<dbReference type="AlphaFoldDB" id="A0A811TAX4"/>
<accession>A0A811TAX4</accession>
<organism evidence="3 4">
    <name type="scientific">Candidatus Argoarchaeum ethanivorans</name>
    <dbReference type="NCBI Taxonomy" id="2608793"/>
    <lineage>
        <taxon>Archaea</taxon>
        <taxon>Methanobacteriati</taxon>
        <taxon>Methanobacteriota</taxon>
        <taxon>Stenosarchaea group</taxon>
        <taxon>Methanomicrobia</taxon>
        <taxon>Methanosarcinales</taxon>
        <taxon>Methanosarcinales incertae sedis</taxon>
        <taxon>GOM Arc I cluster</taxon>
        <taxon>Candidatus Argoarchaeum</taxon>
    </lineage>
</organism>
<evidence type="ECO:0000256" key="1">
    <source>
        <dbReference type="SAM" id="Phobius"/>
    </source>
</evidence>
<keyword evidence="1" id="KW-1133">Transmembrane helix</keyword>
<feature type="domain" description="DUF1616" evidence="2">
    <location>
        <begin position="12"/>
        <end position="129"/>
    </location>
</feature>
<evidence type="ECO:0000259" key="2">
    <source>
        <dbReference type="Pfam" id="PF07760"/>
    </source>
</evidence>
<keyword evidence="1" id="KW-0812">Transmembrane</keyword>
<feature type="transmembrane region" description="Helical" evidence="1">
    <location>
        <begin position="9"/>
        <end position="29"/>
    </location>
</feature>